<dbReference type="Proteomes" id="UP000095287">
    <property type="component" value="Unplaced"/>
</dbReference>
<reference evidence="2" key="1">
    <citation type="submission" date="2016-11" db="UniProtKB">
        <authorList>
            <consortium name="WormBaseParasite"/>
        </authorList>
    </citation>
    <scope>IDENTIFICATION</scope>
</reference>
<dbReference type="SUPFAM" id="SSF56931">
    <property type="entry name" value="Outer membrane phospholipase A (OMPLA)"/>
    <property type="match status" value="1"/>
</dbReference>
<dbReference type="InterPro" id="IPR003187">
    <property type="entry name" value="PLipase_A1"/>
</dbReference>
<dbReference type="PRINTS" id="PR01486">
    <property type="entry name" value="PHPHLIPASEA1"/>
</dbReference>
<dbReference type="GO" id="GO:0016020">
    <property type="term" value="C:membrane"/>
    <property type="evidence" value="ECO:0007669"/>
    <property type="project" value="InterPro"/>
</dbReference>
<dbReference type="GO" id="GO:0004620">
    <property type="term" value="F:phospholipase activity"/>
    <property type="evidence" value="ECO:0007669"/>
    <property type="project" value="InterPro"/>
</dbReference>
<protein>
    <submittedName>
        <fullName evidence="2">Invasin</fullName>
    </submittedName>
</protein>
<organism evidence="1 2">
    <name type="scientific">Steinernema glaseri</name>
    <dbReference type="NCBI Taxonomy" id="37863"/>
    <lineage>
        <taxon>Eukaryota</taxon>
        <taxon>Metazoa</taxon>
        <taxon>Ecdysozoa</taxon>
        <taxon>Nematoda</taxon>
        <taxon>Chromadorea</taxon>
        <taxon>Rhabditida</taxon>
        <taxon>Tylenchina</taxon>
        <taxon>Panagrolaimomorpha</taxon>
        <taxon>Strongyloidoidea</taxon>
        <taxon>Steinernematidae</taxon>
        <taxon>Steinernema</taxon>
    </lineage>
</organism>
<evidence type="ECO:0000313" key="1">
    <source>
        <dbReference type="Proteomes" id="UP000095287"/>
    </source>
</evidence>
<dbReference type="AlphaFoldDB" id="A0A1I7XYH3"/>
<dbReference type="WBParaSite" id="L893_g10604.t1">
    <property type="protein sequence ID" value="L893_g10604.t1"/>
    <property type="gene ID" value="L893_g10604"/>
</dbReference>
<dbReference type="GO" id="GO:0006629">
    <property type="term" value="P:lipid metabolic process"/>
    <property type="evidence" value="ECO:0007669"/>
    <property type="project" value="InterPro"/>
</dbReference>
<proteinExistence type="predicted"/>
<dbReference type="InterPro" id="IPR036541">
    <property type="entry name" value="PLipase_A1_sf"/>
</dbReference>
<dbReference type="Gene3D" id="2.40.230.10">
    <property type="entry name" value="Phospholipase A1"/>
    <property type="match status" value="1"/>
</dbReference>
<name>A0A1I7XYH3_9BILA</name>
<evidence type="ECO:0000313" key="2">
    <source>
        <dbReference type="WBParaSite" id="L893_g10604.t1"/>
    </source>
</evidence>
<dbReference type="Pfam" id="PF02253">
    <property type="entry name" value="PLA1"/>
    <property type="match status" value="1"/>
</dbReference>
<keyword evidence="1" id="KW-1185">Reference proteome</keyword>
<sequence>MNWTAPQNLVLQWRDNDGNVIRSLAELVNARPRASIPTNNFTAYSWRAVVPNGLTGLQAVNIEGERVMLALDTNPQGQSPITSQPANAAVVNAGAGQNPAVVDPELPYAQAVAAGAQREGPAINSGQGLKPANSSFENFSNAISAHDPTYFIPFVDTTYRPSFFWRKDSIWESDQKRLFMGLATGYEHASNGKAGDDSRSMNEVFIQPEFNYRFDHGATLTFAPRIKHYVFMGENDDWAHYRGRVDWKLRYAQDNGLVLSGMYNKGAGSRNTHELSIAWPLNRTPLNMNGYLYAQYFSGYAETMLSYRERSSSQFRIGLDQKTLEQGHQSFRLTSFGPQQTHLHRLHRIVDADRVDTLAFQRPGPVNHIGQNRHPKAAMVPEQGQIGNIRQNSNTQIDALVLQGRLHFGALHIHQLDVDIGITVLETADQIRQKIAQNRIARGHPNLSFDILATQICVIQRITDRINHVMGMVKKRLPLLCTALLMADCETFSAWAAAENCPLTAAAMKYRNCLRVTSCFIAIRFSDIRYT</sequence>
<accession>A0A1I7XYH3</accession>